<keyword evidence="2" id="KW-0812">Transmembrane</keyword>
<gene>
    <name evidence="4" type="ORF">AB5J52_46760</name>
</gene>
<dbReference type="InterPro" id="IPR036366">
    <property type="entry name" value="PGBDSf"/>
</dbReference>
<feature type="compositionally biased region" description="Low complexity" evidence="1">
    <location>
        <begin position="325"/>
        <end position="338"/>
    </location>
</feature>
<keyword evidence="2" id="KW-0472">Membrane</keyword>
<organism evidence="4">
    <name type="scientific">Streptomyces sp. R39</name>
    <dbReference type="NCBI Taxonomy" id="3238631"/>
    <lineage>
        <taxon>Bacteria</taxon>
        <taxon>Bacillati</taxon>
        <taxon>Actinomycetota</taxon>
        <taxon>Actinomycetes</taxon>
        <taxon>Kitasatosporales</taxon>
        <taxon>Streptomycetaceae</taxon>
        <taxon>Streptomyces</taxon>
    </lineage>
</organism>
<evidence type="ECO:0000256" key="1">
    <source>
        <dbReference type="SAM" id="MobiDB-lite"/>
    </source>
</evidence>
<dbReference type="EMBL" id="CP163441">
    <property type="protein sequence ID" value="XDQ49180.1"/>
    <property type="molecule type" value="Genomic_DNA"/>
</dbReference>
<dbReference type="SUPFAM" id="SSF47090">
    <property type="entry name" value="PGBD-like"/>
    <property type="match status" value="1"/>
</dbReference>
<feature type="region of interest" description="Disordered" evidence="1">
    <location>
        <begin position="1"/>
        <end position="56"/>
    </location>
</feature>
<dbReference type="Pfam" id="PF01471">
    <property type="entry name" value="PG_binding_1"/>
    <property type="match status" value="1"/>
</dbReference>
<protein>
    <submittedName>
        <fullName evidence="4">Peptidoglycan-binding protein</fullName>
    </submittedName>
</protein>
<feature type="compositionally biased region" description="Polar residues" evidence="1">
    <location>
        <begin position="104"/>
        <end position="116"/>
    </location>
</feature>
<feature type="compositionally biased region" description="Low complexity" evidence="1">
    <location>
        <begin position="125"/>
        <end position="143"/>
    </location>
</feature>
<evidence type="ECO:0000313" key="4">
    <source>
        <dbReference type="EMBL" id="XDQ49180.1"/>
    </source>
</evidence>
<accession>A0AB39R2X9</accession>
<feature type="region of interest" description="Disordered" evidence="1">
    <location>
        <begin position="84"/>
        <end position="156"/>
    </location>
</feature>
<dbReference type="RefSeq" id="WP_369227836.1">
    <property type="nucleotide sequence ID" value="NZ_CP163441.1"/>
</dbReference>
<dbReference type="Gene3D" id="1.10.101.10">
    <property type="entry name" value="PGBD-like superfamily/PGBD"/>
    <property type="match status" value="1"/>
</dbReference>
<feature type="domain" description="Peptidoglycan binding-like" evidence="3">
    <location>
        <begin position="198"/>
        <end position="246"/>
    </location>
</feature>
<keyword evidence="2" id="KW-1133">Transmembrane helix</keyword>
<sequence length="443" mass="43794">MTSQEEGTVERVSAQEAADAGGGELEPRAETLPSFDGSGGGGAVEPAAEPAPRGRRRGMRTALIAACAVVIAAAAVGAASGAFGGGGGQADASAPTGPPATAKVQRTTLTSSQTMDGQLGYGDTSAVQAPSSGASGSSQSGQSAQGGGSASAAGIVTWMPSDGDTITRGKPVYKVNQQSVPLLYGSVPLYRTLSPGSSGSDVKMLEQNLRALGYKGFTVDSTYDSDTAAAVEKWQGDLGRTETGEVKVGDAVVASGARRVAKAGLAIGDTLAGNVLTWTGTDRVISVDLPVQYADLAKKGGESTVTLPDNSTVTAVVTDIGTPTSSGNASGSGSSDSGGSSGSAGSGSSNATLPVELKVKDTKKLGSYQAAAVSVEFASGVRSNVLAVPISALYALPHGGYAVEVVTGTKTEYRKVTLGMFGNGMVEVSGTGITAGTVVGVPK</sequence>
<feature type="region of interest" description="Disordered" evidence="1">
    <location>
        <begin position="319"/>
        <end position="351"/>
    </location>
</feature>
<dbReference type="InterPro" id="IPR002477">
    <property type="entry name" value="Peptidoglycan-bd-like"/>
</dbReference>
<reference evidence="4" key="1">
    <citation type="submission" date="2024-07" db="EMBL/GenBank/DDBJ databases">
        <authorList>
            <person name="Yu S.T."/>
        </authorList>
    </citation>
    <scope>NUCLEOTIDE SEQUENCE</scope>
    <source>
        <strain evidence="4">R39</strain>
    </source>
</reference>
<dbReference type="InterPro" id="IPR036365">
    <property type="entry name" value="PGBD-like_sf"/>
</dbReference>
<proteinExistence type="predicted"/>
<dbReference type="Gene3D" id="2.40.420.20">
    <property type="match status" value="1"/>
</dbReference>
<evidence type="ECO:0000256" key="2">
    <source>
        <dbReference type="SAM" id="Phobius"/>
    </source>
</evidence>
<feature type="transmembrane region" description="Helical" evidence="2">
    <location>
        <begin position="62"/>
        <end position="83"/>
    </location>
</feature>
<name>A0AB39R2X9_9ACTN</name>
<evidence type="ECO:0000259" key="3">
    <source>
        <dbReference type="Pfam" id="PF01471"/>
    </source>
</evidence>
<dbReference type="AlphaFoldDB" id="A0AB39R2X9"/>